<keyword evidence="7" id="KW-0963">Cytoplasm</keyword>
<evidence type="ECO:0000256" key="8">
    <source>
        <dbReference type="ARBA" id="ARBA00022701"/>
    </source>
</evidence>
<dbReference type="InterPro" id="IPR003124">
    <property type="entry name" value="WH2_dom"/>
</dbReference>
<evidence type="ECO:0000256" key="16">
    <source>
        <dbReference type="ARBA" id="ARBA00054468"/>
    </source>
</evidence>
<keyword evidence="8" id="KW-0493">Microtubule</keyword>
<reference evidence="23 24" key="1">
    <citation type="submission" date="2019-01" db="EMBL/GenBank/DDBJ databases">
        <title>Genome Assembly of Collichthys lucidus.</title>
        <authorList>
            <person name="Cai M."/>
            <person name="Xiao S."/>
        </authorList>
    </citation>
    <scope>NUCLEOTIDE SEQUENCE [LARGE SCALE GENOMIC DNA]</scope>
    <source>
        <strain evidence="23">JT15FE1705JMU</strain>
        <tissue evidence="23">Muscle</tissue>
    </source>
</reference>
<dbReference type="InterPro" id="IPR008280">
    <property type="entry name" value="Tub_FtsZ_C"/>
</dbReference>
<feature type="compositionally biased region" description="Basic residues" evidence="19">
    <location>
        <begin position="811"/>
        <end position="822"/>
    </location>
</feature>
<evidence type="ECO:0000256" key="13">
    <source>
        <dbReference type="ARBA" id="ARBA00023212"/>
    </source>
</evidence>
<dbReference type="FunFam" id="3.30.1330.20:FF:000002">
    <property type="entry name" value="Tubulin beta chain"/>
    <property type="match status" value="1"/>
</dbReference>
<dbReference type="CDD" id="cd22062">
    <property type="entry name" value="WH2_DdVASP-like"/>
    <property type="match status" value="1"/>
</dbReference>
<name>A0A4U5UA73_COLLU</name>
<dbReference type="FunFam" id="1.10.510.10:FF:000830">
    <property type="entry name" value="PX domain-containing serine/threonine kinase"/>
    <property type="match status" value="1"/>
</dbReference>
<dbReference type="Gene3D" id="3.30.1520.10">
    <property type="entry name" value="Phox-like domain"/>
    <property type="match status" value="1"/>
</dbReference>
<dbReference type="Gene3D" id="1.10.287.600">
    <property type="entry name" value="Helix hairpin bin"/>
    <property type="match status" value="1"/>
</dbReference>
<dbReference type="GO" id="GO:0003924">
    <property type="term" value="F:GTPase activity"/>
    <property type="evidence" value="ECO:0007669"/>
    <property type="project" value="InterPro"/>
</dbReference>
<evidence type="ECO:0000256" key="5">
    <source>
        <dbReference type="ARBA" id="ARBA00011747"/>
    </source>
</evidence>
<evidence type="ECO:0000256" key="2">
    <source>
        <dbReference type="ARBA" id="ARBA00004202"/>
    </source>
</evidence>
<dbReference type="GO" id="GO:0005737">
    <property type="term" value="C:cytoplasm"/>
    <property type="evidence" value="ECO:0007669"/>
    <property type="project" value="UniProtKB-ARBA"/>
</dbReference>
<proteinExistence type="inferred from homology"/>
<dbReference type="Pfam" id="PF03953">
    <property type="entry name" value="Tubulin_C"/>
    <property type="match status" value="1"/>
</dbReference>
<evidence type="ECO:0000256" key="9">
    <source>
        <dbReference type="ARBA" id="ARBA00022741"/>
    </source>
</evidence>
<evidence type="ECO:0000256" key="1">
    <source>
        <dbReference type="ARBA" id="ARBA00001946"/>
    </source>
</evidence>
<comment type="function">
    <text evidence="16">Binds to and modulates brain Na,K-ATPase subunits ATP1B1 and ATP1B3 and may thereby participate in the regulation of electrical excitability and synaptic transmission. May not display kinase activity.</text>
</comment>
<dbReference type="CDD" id="cd02187">
    <property type="entry name" value="beta_tubulin"/>
    <property type="match status" value="1"/>
</dbReference>
<dbReference type="AlphaFoldDB" id="A0A4U5UA73"/>
<dbReference type="InterPro" id="IPR002453">
    <property type="entry name" value="Beta_tubulin"/>
</dbReference>
<keyword evidence="11" id="KW-0472">Membrane</keyword>
<keyword evidence="12" id="KW-0009">Actin-binding</keyword>
<dbReference type="InterPro" id="IPR001683">
    <property type="entry name" value="PX_dom"/>
</dbReference>
<feature type="compositionally biased region" description="Low complexity" evidence="19">
    <location>
        <begin position="836"/>
        <end position="847"/>
    </location>
</feature>
<evidence type="ECO:0000259" key="21">
    <source>
        <dbReference type="PROSITE" id="PS50195"/>
    </source>
</evidence>
<keyword evidence="24" id="KW-1185">Reference proteome</keyword>
<comment type="cofactor">
    <cofactor evidence="1">
        <name>Mg(2+)</name>
        <dbReference type="ChEBI" id="CHEBI:18420"/>
    </cofactor>
</comment>
<comment type="similarity">
    <text evidence="15">Belongs to the protein kinase superfamily.</text>
</comment>
<dbReference type="InterPro" id="IPR011009">
    <property type="entry name" value="Kinase-like_dom_sf"/>
</dbReference>
<evidence type="ECO:0000256" key="14">
    <source>
        <dbReference type="ARBA" id="ARBA00034296"/>
    </source>
</evidence>
<dbReference type="FunFam" id="3.30.1520.10:FF:000010">
    <property type="entry name" value="PX domain-containing protein kinase-like protein isoform X6"/>
    <property type="match status" value="1"/>
</dbReference>
<dbReference type="PRINTS" id="PR01161">
    <property type="entry name" value="TUBULIN"/>
</dbReference>
<dbReference type="InterPro" id="IPR037103">
    <property type="entry name" value="Tubulin/FtsZ-like_C"/>
</dbReference>
<feature type="domain" description="WH2" evidence="22">
    <location>
        <begin position="892"/>
        <end position="911"/>
    </location>
</feature>
<evidence type="ECO:0000256" key="11">
    <source>
        <dbReference type="ARBA" id="ARBA00023136"/>
    </source>
</evidence>
<dbReference type="InterPro" id="IPR036871">
    <property type="entry name" value="PX_dom_sf"/>
</dbReference>
<dbReference type="PRINTS" id="PR01163">
    <property type="entry name" value="BETATUBULIN"/>
</dbReference>
<keyword evidence="9" id="KW-0547">Nucleotide-binding</keyword>
<keyword evidence="23" id="KW-0418">Kinase</keyword>
<dbReference type="FunFam" id="1.10.287.600:FF:000013">
    <property type="entry name" value="Tubulin beta chain"/>
    <property type="match status" value="1"/>
</dbReference>
<dbReference type="Gene3D" id="3.30.1330.20">
    <property type="entry name" value="Tubulin/FtsZ, C-terminal domain"/>
    <property type="match status" value="1"/>
</dbReference>
<organism evidence="23 24">
    <name type="scientific">Collichthys lucidus</name>
    <name type="common">Big head croaker</name>
    <name type="synonym">Sciaena lucida</name>
    <dbReference type="NCBI Taxonomy" id="240159"/>
    <lineage>
        <taxon>Eukaryota</taxon>
        <taxon>Metazoa</taxon>
        <taxon>Chordata</taxon>
        <taxon>Craniata</taxon>
        <taxon>Vertebrata</taxon>
        <taxon>Euteleostomi</taxon>
        <taxon>Actinopterygii</taxon>
        <taxon>Neopterygii</taxon>
        <taxon>Teleostei</taxon>
        <taxon>Neoteleostei</taxon>
        <taxon>Acanthomorphata</taxon>
        <taxon>Eupercaria</taxon>
        <taxon>Sciaenidae</taxon>
        <taxon>Collichthys</taxon>
    </lineage>
</organism>
<keyword evidence="6" id="KW-1003">Cell membrane</keyword>
<dbReference type="SUPFAM" id="SSF52490">
    <property type="entry name" value="Tubulin nucleotide-binding domain-like"/>
    <property type="match status" value="1"/>
</dbReference>
<dbReference type="InterPro" id="IPR023123">
    <property type="entry name" value="Tubulin_C"/>
</dbReference>
<dbReference type="GO" id="GO:0005524">
    <property type="term" value="F:ATP binding"/>
    <property type="evidence" value="ECO:0007669"/>
    <property type="project" value="InterPro"/>
</dbReference>
<dbReference type="FunFam" id="3.40.50.1440:FF:000013">
    <property type="entry name" value="Tubulin beta chain"/>
    <property type="match status" value="1"/>
</dbReference>
<keyword evidence="10" id="KW-0342">GTP-binding</keyword>
<dbReference type="InterPro" id="IPR017975">
    <property type="entry name" value="Tubulin_CS"/>
</dbReference>
<evidence type="ECO:0000256" key="12">
    <source>
        <dbReference type="ARBA" id="ARBA00023203"/>
    </source>
</evidence>
<evidence type="ECO:0000256" key="17">
    <source>
        <dbReference type="ARBA" id="ARBA00069935"/>
    </source>
</evidence>
<dbReference type="Pfam" id="PF00787">
    <property type="entry name" value="PX"/>
    <property type="match status" value="1"/>
</dbReference>
<dbReference type="Proteomes" id="UP000298787">
    <property type="component" value="Chromosome 5"/>
</dbReference>
<evidence type="ECO:0000313" key="24">
    <source>
        <dbReference type="Proteomes" id="UP000298787"/>
    </source>
</evidence>
<evidence type="ECO:0000256" key="6">
    <source>
        <dbReference type="ARBA" id="ARBA00022475"/>
    </source>
</evidence>
<dbReference type="SUPFAM" id="SSF64268">
    <property type="entry name" value="PX domain"/>
    <property type="match status" value="1"/>
</dbReference>
<dbReference type="PROSITE" id="PS51082">
    <property type="entry name" value="WH2"/>
    <property type="match status" value="1"/>
</dbReference>
<feature type="compositionally biased region" description="Basic and acidic residues" evidence="19">
    <location>
        <begin position="909"/>
        <end position="921"/>
    </location>
</feature>
<accession>A0A4U5UA73</accession>
<dbReference type="Pfam" id="PF00091">
    <property type="entry name" value="Tubulin"/>
    <property type="match status" value="1"/>
</dbReference>
<dbReference type="EMBL" id="CM014082">
    <property type="protein sequence ID" value="TKS70820.1"/>
    <property type="molecule type" value="Genomic_DNA"/>
</dbReference>
<evidence type="ECO:0000256" key="10">
    <source>
        <dbReference type="ARBA" id="ARBA00023134"/>
    </source>
</evidence>
<dbReference type="GO" id="GO:0007017">
    <property type="term" value="P:microtubule-based process"/>
    <property type="evidence" value="ECO:0007669"/>
    <property type="project" value="InterPro"/>
</dbReference>
<keyword evidence="23" id="KW-0808">Transferase</keyword>
<feature type="domain" description="Protein kinase" evidence="20">
    <location>
        <begin position="486"/>
        <end position="797"/>
    </location>
</feature>
<comment type="similarity">
    <text evidence="4">Belongs to the tubulin family.</text>
</comment>
<feature type="domain" description="PX" evidence="21">
    <location>
        <begin position="387"/>
        <end position="499"/>
    </location>
</feature>
<evidence type="ECO:0000259" key="22">
    <source>
        <dbReference type="PROSITE" id="PS51082"/>
    </source>
</evidence>
<comment type="subunit">
    <text evidence="5">Dimer of alpha and beta chains. A typical microtubule is a hollow water-filled tube with an outer diameter of 25 nm and an inner diameter of 15 nM. Alpha-beta heterodimers associate head-to-tail to form protofilaments running lengthwise along the microtubule wall with the beta-tubulin subunit facing the microtubule plus end conferring a structural polarity. Microtubules usually have 13 protofilaments but different protofilament numbers can be found in some organisms and specialized cells.</text>
</comment>
<dbReference type="SUPFAM" id="SSF56112">
    <property type="entry name" value="Protein kinase-like (PK-like)"/>
    <property type="match status" value="1"/>
</dbReference>
<dbReference type="Gene3D" id="3.40.50.1440">
    <property type="entry name" value="Tubulin/FtsZ, GTPase domain"/>
    <property type="match status" value="1"/>
</dbReference>
<dbReference type="SMART" id="SM00864">
    <property type="entry name" value="Tubulin"/>
    <property type="match status" value="1"/>
</dbReference>
<dbReference type="GO" id="GO:0005886">
    <property type="term" value="C:plasma membrane"/>
    <property type="evidence" value="ECO:0007669"/>
    <property type="project" value="UniProtKB-SubCell"/>
</dbReference>
<dbReference type="SMART" id="SM00865">
    <property type="entry name" value="Tubulin_C"/>
    <property type="match status" value="1"/>
</dbReference>
<dbReference type="GO" id="GO:0005200">
    <property type="term" value="F:structural constituent of cytoskeleton"/>
    <property type="evidence" value="ECO:0007669"/>
    <property type="project" value="InterPro"/>
</dbReference>
<evidence type="ECO:0000256" key="7">
    <source>
        <dbReference type="ARBA" id="ARBA00022490"/>
    </source>
</evidence>
<dbReference type="PANTHER" id="PTHR11588">
    <property type="entry name" value="TUBULIN"/>
    <property type="match status" value="1"/>
</dbReference>
<protein>
    <recommendedName>
        <fullName evidence="17">PX domain-containing protein kinase-like protein</fullName>
    </recommendedName>
    <alternativeName>
        <fullName evidence="18">Modulator of Na,K-ATPase</fullName>
    </alternativeName>
</protein>
<gene>
    <name evidence="23" type="ORF">D9C73_005732</name>
</gene>
<evidence type="ECO:0000259" key="20">
    <source>
        <dbReference type="PROSITE" id="PS50011"/>
    </source>
</evidence>
<dbReference type="PROSITE" id="PS50195">
    <property type="entry name" value="PX"/>
    <property type="match status" value="1"/>
</dbReference>
<keyword evidence="13" id="KW-0206">Cytoskeleton</keyword>
<dbReference type="InterPro" id="IPR018316">
    <property type="entry name" value="Tubulin/FtsZ_2-layer-sand-dom"/>
</dbReference>
<dbReference type="PROSITE" id="PS00227">
    <property type="entry name" value="TUBULIN"/>
    <property type="match status" value="1"/>
</dbReference>
<comment type="function">
    <text evidence="14">Tubulin is the major constituent of microtubules, a cylinder consisting of laterally associated linear protofilaments composed of alpha- and beta-tubulin heterodimers. Microtubules grow by the addition of GTP-tubulin dimers to the microtubule end, where a stabilizing cap forms. Below the cap, tubulin dimers are in GDP-bound state, owing to GTPase activity of alpha-tubulin.</text>
</comment>
<evidence type="ECO:0000256" key="19">
    <source>
        <dbReference type="SAM" id="MobiDB-lite"/>
    </source>
</evidence>
<dbReference type="InterPro" id="IPR000719">
    <property type="entry name" value="Prot_kinase_dom"/>
</dbReference>
<dbReference type="GO" id="GO:0003779">
    <property type="term" value="F:actin binding"/>
    <property type="evidence" value="ECO:0007669"/>
    <property type="project" value="UniProtKB-KW"/>
</dbReference>
<dbReference type="GO" id="GO:0035091">
    <property type="term" value="F:phosphatidylinositol binding"/>
    <property type="evidence" value="ECO:0007669"/>
    <property type="project" value="InterPro"/>
</dbReference>
<dbReference type="SUPFAM" id="SSF55307">
    <property type="entry name" value="Tubulin C-terminal domain-like"/>
    <property type="match status" value="1"/>
</dbReference>
<dbReference type="InterPro" id="IPR000217">
    <property type="entry name" value="Tubulin"/>
</dbReference>
<dbReference type="GO" id="GO:0005525">
    <property type="term" value="F:GTP binding"/>
    <property type="evidence" value="ECO:0007669"/>
    <property type="project" value="UniProtKB-KW"/>
</dbReference>
<feature type="region of interest" description="Disordered" evidence="19">
    <location>
        <begin position="794"/>
        <end position="921"/>
    </location>
</feature>
<dbReference type="Pfam" id="PF02205">
    <property type="entry name" value="WH2"/>
    <property type="match status" value="1"/>
</dbReference>
<dbReference type="PROSITE" id="PS50011">
    <property type="entry name" value="PROTEIN_KINASE_DOM"/>
    <property type="match status" value="1"/>
</dbReference>
<dbReference type="GO" id="GO:0005874">
    <property type="term" value="C:microtubule"/>
    <property type="evidence" value="ECO:0007669"/>
    <property type="project" value="UniProtKB-KW"/>
</dbReference>
<dbReference type="InterPro" id="IPR003008">
    <property type="entry name" value="Tubulin_FtsZ_GTPase"/>
</dbReference>
<dbReference type="STRING" id="240159.A0A4U5UA73"/>
<dbReference type="GO" id="GO:0004672">
    <property type="term" value="F:protein kinase activity"/>
    <property type="evidence" value="ECO:0007669"/>
    <property type="project" value="InterPro"/>
</dbReference>
<evidence type="ECO:0000256" key="4">
    <source>
        <dbReference type="ARBA" id="ARBA00009636"/>
    </source>
</evidence>
<evidence type="ECO:0000256" key="3">
    <source>
        <dbReference type="ARBA" id="ARBA00004245"/>
    </source>
</evidence>
<dbReference type="Gene3D" id="1.10.510.10">
    <property type="entry name" value="Transferase(Phosphotransferase) domain 1"/>
    <property type="match status" value="1"/>
</dbReference>
<comment type="subcellular location">
    <subcellularLocation>
        <location evidence="2">Cell membrane</location>
        <topology evidence="2">Peripheral membrane protein</topology>
    </subcellularLocation>
    <subcellularLocation>
        <location evidence="3">Cytoplasm</location>
        <location evidence="3">Cytoskeleton</location>
    </subcellularLocation>
</comment>
<dbReference type="InterPro" id="IPR037903">
    <property type="entry name" value="MONaKA_PX"/>
</dbReference>
<evidence type="ECO:0000256" key="15">
    <source>
        <dbReference type="ARBA" id="ARBA00038349"/>
    </source>
</evidence>
<evidence type="ECO:0000313" key="23">
    <source>
        <dbReference type="EMBL" id="TKS70820.1"/>
    </source>
</evidence>
<dbReference type="InterPro" id="IPR036525">
    <property type="entry name" value="Tubulin/FtsZ_GTPase_sf"/>
</dbReference>
<sequence length="921" mass="103282">MRSEGRAIWTINFGVDPLCSHISQSGAGNNWAKGHYTEGAELVDSVLDVVRKEAESCDCLQGFQLTHSLGGGTGSGMGTLLISKICEEYPDRIMTTFSVVPSPKVSDTVVEPYNATLSVHQLVENTDETFCIDNEALYDICFRTLKLTTPTYGDLNHLVSATMSGVTTCLRFPGQLNADLRKLAVNMVPFPRLHFFMPGFAPLTSRGSQQYRALTVPELTQQMFDSKNMMAACDPRHGRYLTVAAIFRGRMSIKEVDKQMLNMQNKNSSYFVEWIPNNVKTAVCDIPPRGLKMAATFIGNSTAIQELFKRISEQFTAMFRRKAFLHWYTGEGMDEMEFTEAESTRMPLLRRRESLRKRRTDAHIKTFTVYPSGMSFLEKPSPGRLLLDDTVPLTAVIEASQLLQSHTEYIIRVQRGVSTENSWQVIRRYSDFDVLNTSLMVCGISLPLPPKKLIGNMDREFIAERQRGLQTYLDSITQHPLLSSSLTVKKFLDPNNYSANYTGWRIRKKYFLIKNKEQSKERYLLSWVDLGPDKFLSDKDLQSAMKLLTSLSVRTHSLATPYLCPLLFSSTSESSALLIRPFSERGSLRDHICKVKPRESYLKKYCNPKKSQGLELQHIKLYGRQILEGLKLLHDSGVFFGHLHASNVMVDDGVCRLMDIENGMLGVPSALRPAFTQLRKINSTESIDIFCFGHLLYEMTYGRPPDSVPIDQYPTVPYTAVVSVLQSILSTEACKSGMPTVSALMQTPLFSDVHLQHSEKLQIKVPSRLKEALKTAKESLERRLQEEQRVLHQHKRLTRAQSHHGSEEEKKRRKILARKKSRQSAYENEEDVSVRNNNNSGSGASSPPTCPSSPTPPSTTGAPPPPPPPPPPMLDSSCRPPPPLSSSEVGGGRSALLSSIQTFSKGKLKKAETVDHSKPII</sequence>
<dbReference type="CDD" id="cd06871">
    <property type="entry name" value="PX_MONaKA"/>
    <property type="match status" value="1"/>
</dbReference>
<evidence type="ECO:0000256" key="18">
    <source>
        <dbReference type="ARBA" id="ARBA00076739"/>
    </source>
</evidence>
<feature type="compositionally biased region" description="Pro residues" evidence="19">
    <location>
        <begin position="848"/>
        <end position="884"/>
    </location>
</feature>
<dbReference type="SMART" id="SM00312">
    <property type="entry name" value="PX"/>
    <property type="match status" value="1"/>
</dbReference>